<comment type="subcellular location">
    <subcellularLocation>
        <location evidence="1">Secreted</location>
    </subcellularLocation>
</comment>
<dbReference type="SUPFAM" id="SSF49464">
    <property type="entry name" value="Carboxypeptidase regulatory domain-like"/>
    <property type="match status" value="1"/>
</dbReference>
<dbReference type="InterPro" id="IPR002035">
    <property type="entry name" value="VWF_A"/>
</dbReference>
<dbReference type="InterPro" id="IPR052969">
    <property type="entry name" value="Thr-specific_kinase-like"/>
</dbReference>
<evidence type="ECO:0000256" key="3">
    <source>
        <dbReference type="ARBA" id="ARBA00022729"/>
    </source>
</evidence>
<dbReference type="EMBL" id="QURB01000002">
    <property type="protein sequence ID" value="RFC54944.1"/>
    <property type="molecule type" value="Genomic_DNA"/>
</dbReference>
<dbReference type="CDD" id="cd00198">
    <property type="entry name" value="vWFA"/>
    <property type="match status" value="1"/>
</dbReference>
<reference evidence="6 7" key="1">
    <citation type="submission" date="2018-08" db="EMBL/GenBank/DDBJ databases">
        <title>The draft genome squence of Brumimicrobium sp. N62.</title>
        <authorList>
            <person name="Du Z.-J."/>
            <person name="Luo H.-R."/>
        </authorList>
    </citation>
    <scope>NUCLEOTIDE SEQUENCE [LARGE SCALE GENOMIC DNA]</scope>
    <source>
        <strain evidence="6 7">N62</strain>
    </source>
</reference>
<evidence type="ECO:0000256" key="1">
    <source>
        <dbReference type="ARBA" id="ARBA00004613"/>
    </source>
</evidence>
<organism evidence="6 7">
    <name type="scientific">Brumimicrobium aurantiacum</name>
    <dbReference type="NCBI Taxonomy" id="1737063"/>
    <lineage>
        <taxon>Bacteria</taxon>
        <taxon>Pseudomonadati</taxon>
        <taxon>Bacteroidota</taxon>
        <taxon>Flavobacteriia</taxon>
        <taxon>Flavobacteriales</taxon>
        <taxon>Crocinitomicaceae</taxon>
        <taxon>Brumimicrobium</taxon>
    </lineage>
</organism>
<dbReference type="AlphaFoldDB" id="A0A3E1EZG3"/>
<gene>
    <name evidence="6" type="ORF">DXU93_03745</name>
</gene>
<accession>A0A3E1EZG3</accession>
<name>A0A3E1EZG3_9FLAO</name>
<keyword evidence="4" id="KW-0812">Transmembrane</keyword>
<evidence type="ECO:0000313" key="7">
    <source>
        <dbReference type="Proteomes" id="UP000257127"/>
    </source>
</evidence>
<dbReference type="InterPro" id="IPR056861">
    <property type="entry name" value="HMCN1-like_VWA"/>
</dbReference>
<proteinExistence type="predicted"/>
<dbReference type="Pfam" id="PF25106">
    <property type="entry name" value="VWA_4"/>
    <property type="match status" value="1"/>
</dbReference>
<dbReference type="PROSITE" id="PS50234">
    <property type="entry name" value="VWFA"/>
    <property type="match status" value="1"/>
</dbReference>
<dbReference type="Gene3D" id="3.40.50.410">
    <property type="entry name" value="von Willebrand factor, type A domain"/>
    <property type="match status" value="1"/>
</dbReference>
<dbReference type="InterPro" id="IPR036465">
    <property type="entry name" value="vWFA_dom_sf"/>
</dbReference>
<keyword evidence="3" id="KW-0732">Signal</keyword>
<keyword evidence="7" id="KW-1185">Reference proteome</keyword>
<dbReference type="SUPFAM" id="SSF53300">
    <property type="entry name" value="vWA-like"/>
    <property type="match status" value="1"/>
</dbReference>
<keyword evidence="4" id="KW-0472">Membrane</keyword>
<evidence type="ECO:0000256" key="2">
    <source>
        <dbReference type="ARBA" id="ARBA00022525"/>
    </source>
</evidence>
<keyword evidence="4" id="KW-1133">Transmembrane helix</keyword>
<dbReference type="NCBIfam" id="TIGR04183">
    <property type="entry name" value="Por_Secre_tail"/>
    <property type="match status" value="1"/>
</dbReference>
<dbReference type="InterPro" id="IPR008969">
    <property type="entry name" value="CarboxyPept-like_regulatory"/>
</dbReference>
<evidence type="ECO:0000259" key="5">
    <source>
        <dbReference type="PROSITE" id="PS50234"/>
    </source>
</evidence>
<evidence type="ECO:0000313" key="6">
    <source>
        <dbReference type="EMBL" id="RFC54944.1"/>
    </source>
</evidence>
<feature type="transmembrane region" description="Helical" evidence="4">
    <location>
        <begin position="21"/>
        <end position="39"/>
    </location>
</feature>
<dbReference type="InterPro" id="IPR026444">
    <property type="entry name" value="Secre_tail"/>
</dbReference>
<feature type="domain" description="VWFA" evidence="5">
    <location>
        <begin position="326"/>
        <end position="521"/>
    </location>
</feature>
<dbReference type="PANTHER" id="PTHR47763">
    <property type="entry name" value="ALPHA-PROTEIN KINASE VWKA"/>
    <property type="match status" value="1"/>
</dbReference>
<comment type="caution">
    <text evidence="6">The sequence shown here is derived from an EMBL/GenBank/DDBJ whole genome shotgun (WGS) entry which is preliminary data.</text>
</comment>
<dbReference type="Proteomes" id="UP000257127">
    <property type="component" value="Unassembled WGS sequence"/>
</dbReference>
<evidence type="ECO:0000256" key="4">
    <source>
        <dbReference type="SAM" id="Phobius"/>
    </source>
</evidence>
<dbReference type="Pfam" id="PF18962">
    <property type="entry name" value="Por_Secre_tail"/>
    <property type="match status" value="1"/>
</dbReference>
<keyword evidence="2" id="KW-0964">Secreted</keyword>
<protein>
    <submittedName>
        <fullName evidence="6">T9SS C-terminal target domain-containing protein</fullName>
    </submittedName>
</protein>
<sequence>MNRFDQELYSGALNQYIMKNQITFLCCITLFLISISTFGQSISGNMNSGNIASLGYGNVDIYQGEKKIASVLTDELGNFNVELDTGYYRVEFNYEGHEKLVQNIHVDGDEKNDFALKRKKGYAPPVEVLSEVHTESTESYSYSKEERMMFGDALAEIEIKNRGDGGTPKIVKHPIIAHDAPIKSDYREVQSRSNTLTAGEINDFAKWDMWNDITADELSQYKTKWDMFFSDRYTVLLKNEDDYPIVDAVVQLLDESGNLLYESRTDNTGKAELWGKIGVDDISKENVSARIFYGEASYRIRRLIPFKEGVNSKVINVDCGASNQVDIAFVVDATGSMGDEINYLKKDLNEVIFKAKNANPSLTFNFANVFYRDVADDYLTKKQDFTTVLSTAVNFITQQKAAGGGDYEEAVAKALSVAIHQLKWSESARTRILFLVLDAPPHNSLQKLRELKELARAAASKGIRIVPLAASGIKKDTEYLMRSFALASNGTYAFLTNHSGIGNTHIEPSTDEYEVELLNDLMIRIIDTYAFVDECNDEKAIEEPIIPDESDTLISLEWNVWPNPTQGDLNIKIGEDIGELFITDLTGKIMMRFGAQQKNRVLTTNIAQFSRGIYLVTFTYNEKVYTKKIVLL</sequence>